<keyword evidence="1" id="KW-0175">Coiled coil</keyword>
<dbReference type="Proteomes" id="UP000441336">
    <property type="component" value="Unassembled WGS sequence"/>
</dbReference>
<feature type="coiled-coil region" evidence="1">
    <location>
        <begin position="14"/>
        <end position="41"/>
    </location>
</feature>
<accession>A0A7K1TH47</accession>
<reference evidence="2 3" key="1">
    <citation type="submission" date="2019-12" db="EMBL/GenBank/DDBJ databases">
        <title>Hymenobacter sp. HMF4947 Genome sequencing and assembly.</title>
        <authorList>
            <person name="Kang H."/>
            <person name="Cha I."/>
            <person name="Kim H."/>
            <person name="Joh K."/>
        </authorList>
    </citation>
    <scope>NUCLEOTIDE SEQUENCE [LARGE SCALE GENOMIC DNA]</scope>
    <source>
        <strain evidence="2 3">HMF4947</strain>
    </source>
</reference>
<proteinExistence type="predicted"/>
<keyword evidence="3" id="KW-1185">Reference proteome</keyword>
<gene>
    <name evidence="2" type="ORF">GO988_15485</name>
</gene>
<name>A0A7K1TH47_9BACT</name>
<comment type="caution">
    <text evidence="2">The sequence shown here is derived from an EMBL/GenBank/DDBJ whole genome shotgun (WGS) entry which is preliminary data.</text>
</comment>
<organism evidence="2 3">
    <name type="scientific">Hymenobacter ginkgonis</name>
    <dbReference type="NCBI Taxonomy" id="2682976"/>
    <lineage>
        <taxon>Bacteria</taxon>
        <taxon>Pseudomonadati</taxon>
        <taxon>Bacteroidota</taxon>
        <taxon>Cytophagia</taxon>
        <taxon>Cytophagales</taxon>
        <taxon>Hymenobacteraceae</taxon>
        <taxon>Hymenobacter</taxon>
    </lineage>
</organism>
<protein>
    <submittedName>
        <fullName evidence="2">Uncharacterized protein</fullName>
    </submittedName>
</protein>
<dbReference type="EMBL" id="WQKZ01000003">
    <property type="protein sequence ID" value="MVN77735.1"/>
    <property type="molecule type" value="Genomic_DNA"/>
</dbReference>
<evidence type="ECO:0000256" key="1">
    <source>
        <dbReference type="SAM" id="Coils"/>
    </source>
</evidence>
<evidence type="ECO:0000313" key="2">
    <source>
        <dbReference type="EMBL" id="MVN77735.1"/>
    </source>
</evidence>
<dbReference type="AlphaFoldDB" id="A0A7K1TH47"/>
<dbReference type="RefSeq" id="WP_157567038.1">
    <property type="nucleotide sequence ID" value="NZ_WQKZ01000003.1"/>
</dbReference>
<evidence type="ECO:0000313" key="3">
    <source>
        <dbReference type="Proteomes" id="UP000441336"/>
    </source>
</evidence>
<sequence>MADKEPTLTLDQQIEALKQQLAEQNSIIEGQAEQLKAAEAQGAGALPVVTHEKKRYQVLARKFIHKEVEIDANSLKTDKDLVKALVESGTGILKALD</sequence>